<evidence type="ECO:0000256" key="12">
    <source>
        <dbReference type="ARBA" id="ARBA00022967"/>
    </source>
</evidence>
<evidence type="ECO:0000256" key="18">
    <source>
        <dbReference type="SAM" id="MobiDB-lite"/>
    </source>
</evidence>
<comment type="catalytic activity">
    <reaction evidence="15">
        <text>ATP + H2O + cellular proteinSide 1 = ADP + phosphate + cellular proteinSide 2.</text>
        <dbReference type="EC" id="7.4.2.8"/>
    </reaction>
</comment>
<name>A0ABW5T0T9_9BACI</name>
<feature type="domain" description="Helicase C-terminal" evidence="20">
    <location>
        <begin position="418"/>
        <end position="587"/>
    </location>
</feature>
<feature type="region of interest" description="Disordered" evidence="18">
    <location>
        <begin position="787"/>
        <end position="844"/>
    </location>
</feature>
<dbReference type="SUPFAM" id="SSF81767">
    <property type="entry name" value="Pre-protein crosslinking domain of SecA"/>
    <property type="match status" value="1"/>
</dbReference>
<dbReference type="InterPro" id="IPR014001">
    <property type="entry name" value="Helicase_ATP-bd"/>
</dbReference>
<organism evidence="22 23">
    <name type="scientific">Salibacterium lacus</name>
    <dbReference type="NCBI Taxonomy" id="1898109"/>
    <lineage>
        <taxon>Bacteria</taxon>
        <taxon>Bacillati</taxon>
        <taxon>Bacillota</taxon>
        <taxon>Bacilli</taxon>
        <taxon>Bacillales</taxon>
        <taxon>Bacillaceae</taxon>
    </lineage>
</organism>
<keyword evidence="6 15" id="KW-0963">Cytoplasm</keyword>
<evidence type="ECO:0000256" key="8">
    <source>
        <dbReference type="ARBA" id="ARBA00022741"/>
    </source>
</evidence>
<dbReference type="PANTHER" id="PTHR30612:SF0">
    <property type="entry name" value="CHLOROPLAST PROTEIN-TRANSPORTING ATPASE"/>
    <property type="match status" value="1"/>
</dbReference>
<dbReference type="PROSITE" id="PS51196">
    <property type="entry name" value="SECA_MOTOR_DEAD"/>
    <property type="match status" value="1"/>
</dbReference>
<evidence type="ECO:0000256" key="11">
    <source>
        <dbReference type="ARBA" id="ARBA00022927"/>
    </source>
</evidence>
<dbReference type="Pfam" id="PF21090">
    <property type="entry name" value="P-loop_SecA"/>
    <property type="match status" value="2"/>
</dbReference>
<evidence type="ECO:0000256" key="2">
    <source>
        <dbReference type="ARBA" id="ARBA00004170"/>
    </source>
</evidence>
<keyword evidence="12 15" id="KW-1278">Translocase</keyword>
<keyword evidence="4 15" id="KW-0813">Transport</keyword>
<feature type="binding site" evidence="15">
    <location>
        <begin position="104"/>
        <end position="108"/>
    </location>
    <ligand>
        <name>ATP</name>
        <dbReference type="ChEBI" id="CHEBI:30616"/>
    </ligand>
</feature>
<keyword evidence="7" id="KW-0479">Metal-binding</keyword>
<keyword evidence="13 15" id="KW-0811">Translocation</keyword>
<dbReference type="CDD" id="cd18803">
    <property type="entry name" value="SF2_C_secA"/>
    <property type="match status" value="1"/>
</dbReference>
<comment type="subcellular location">
    <subcellularLocation>
        <location evidence="15">Cell membrane</location>
        <topology evidence="15">Peripheral membrane protein</topology>
        <orientation evidence="15">Cytoplasmic side</orientation>
    </subcellularLocation>
    <subcellularLocation>
        <location evidence="15">Cytoplasm</location>
    </subcellularLocation>
    <subcellularLocation>
        <location evidence="2">Membrane</location>
        <topology evidence="2">Peripheral membrane protein</topology>
    </subcellularLocation>
    <text evidence="15">Distribution is 50-50.</text>
</comment>
<feature type="domain" description="Helicase ATP-binding" evidence="19">
    <location>
        <begin position="88"/>
        <end position="246"/>
    </location>
</feature>
<dbReference type="NCBIfam" id="NF006630">
    <property type="entry name" value="PRK09200.1"/>
    <property type="match status" value="1"/>
</dbReference>
<dbReference type="InterPro" id="IPR027417">
    <property type="entry name" value="P-loop_NTPase"/>
</dbReference>
<dbReference type="SMART" id="SM00957">
    <property type="entry name" value="SecA_DEAD"/>
    <property type="match status" value="1"/>
</dbReference>
<evidence type="ECO:0000256" key="3">
    <source>
        <dbReference type="ARBA" id="ARBA00007650"/>
    </source>
</evidence>
<dbReference type="InterPro" id="IPR011116">
    <property type="entry name" value="SecA_Wing/Scaffold"/>
</dbReference>
<keyword evidence="10 15" id="KW-0067">ATP-binding</keyword>
<dbReference type="Gene3D" id="3.90.1440.10">
    <property type="entry name" value="SecA, preprotein cross-linking domain"/>
    <property type="match status" value="1"/>
</dbReference>
<proteinExistence type="inferred from homology"/>
<protein>
    <recommendedName>
        <fullName evidence="15 16">Protein translocase subunit SecA</fullName>
        <ecNumber evidence="15">7.4.2.8</ecNumber>
    </recommendedName>
</protein>
<dbReference type="InterPro" id="IPR044722">
    <property type="entry name" value="SecA_SF2_C"/>
</dbReference>
<evidence type="ECO:0000256" key="14">
    <source>
        <dbReference type="ARBA" id="ARBA00023136"/>
    </source>
</evidence>
<dbReference type="Pfam" id="PF07516">
    <property type="entry name" value="SecA_SW"/>
    <property type="match status" value="1"/>
</dbReference>
<evidence type="ECO:0000256" key="4">
    <source>
        <dbReference type="ARBA" id="ARBA00022448"/>
    </source>
</evidence>
<evidence type="ECO:0000256" key="6">
    <source>
        <dbReference type="ARBA" id="ARBA00022490"/>
    </source>
</evidence>
<dbReference type="EMBL" id="JBHUML010000002">
    <property type="protein sequence ID" value="MFD2705596.1"/>
    <property type="molecule type" value="Genomic_DNA"/>
</dbReference>
<evidence type="ECO:0000259" key="19">
    <source>
        <dbReference type="PROSITE" id="PS51192"/>
    </source>
</evidence>
<comment type="subunit">
    <text evidence="15">Monomer and homodimer. Part of the essential Sec protein translocation apparatus which comprises SecA, SecYEG and auxiliary proteins SecDF. Other proteins may also be involved.</text>
</comment>
<dbReference type="InterPro" id="IPR011115">
    <property type="entry name" value="SecA_DEAD"/>
</dbReference>
<evidence type="ECO:0000256" key="13">
    <source>
        <dbReference type="ARBA" id="ARBA00023010"/>
    </source>
</evidence>
<evidence type="ECO:0000256" key="7">
    <source>
        <dbReference type="ARBA" id="ARBA00022723"/>
    </source>
</evidence>
<comment type="cofactor">
    <cofactor evidence="1">
        <name>Zn(2+)</name>
        <dbReference type="ChEBI" id="CHEBI:29105"/>
    </cofactor>
</comment>
<dbReference type="RefSeq" id="WP_380712846.1">
    <property type="nucleotide sequence ID" value="NZ_JBHUML010000002.1"/>
</dbReference>
<evidence type="ECO:0000256" key="10">
    <source>
        <dbReference type="ARBA" id="ARBA00022840"/>
    </source>
</evidence>
<evidence type="ECO:0000256" key="16">
    <source>
        <dbReference type="RuleBase" id="RU003874"/>
    </source>
</evidence>
<dbReference type="Proteomes" id="UP001597520">
    <property type="component" value="Unassembled WGS sequence"/>
</dbReference>
<feature type="domain" description="SecA family profile" evidence="21">
    <location>
        <begin position="2"/>
        <end position="571"/>
    </location>
</feature>
<dbReference type="InterPro" id="IPR001650">
    <property type="entry name" value="Helicase_C-like"/>
</dbReference>
<dbReference type="InterPro" id="IPR020937">
    <property type="entry name" value="SecA_CS"/>
</dbReference>
<dbReference type="InterPro" id="IPR004027">
    <property type="entry name" value="SEC_C_motif"/>
</dbReference>
<dbReference type="PROSITE" id="PS51192">
    <property type="entry name" value="HELICASE_ATP_BIND_1"/>
    <property type="match status" value="1"/>
</dbReference>
<dbReference type="InterPro" id="IPR014018">
    <property type="entry name" value="SecA_motor_DEAD"/>
</dbReference>
<dbReference type="CDD" id="cd17928">
    <property type="entry name" value="DEXDc_SecA"/>
    <property type="match status" value="1"/>
</dbReference>
<feature type="binding site" evidence="15">
    <location>
        <position position="86"/>
    </location>
    <ligand>
        <name>ATP</name>
        <dbReference type="ChEBI" id="CHEBI:30616"/>
    </ligand>
</feature>
<keyword evidence="8 15" id="KW-0547">Nucleotide-binding</keyword>
<dbReference type="PROSITE" id="PS01312">
    <property type="entry name" value="SECA"/>
    <property type="match status" value="1"/>
</dbReference>
<reference evidence="23" key="1">
    <citation type="journal article" date="2019" name="Int. J. Syst. Evol. Microbiol.">
        <title>The Global Catalogue of Microorganisms (GCM) 10K type strain sequencing project: providing services to taxonomists for standard genome sequencing and annotation.</title>
        <authorList>
            <consortium name="The Broad Institute Genomics Platform"/>
            <consortium name="The Broad Institute Genome Sequencing Center for Infectious Disease"/>
            <person name="Wu L."/>
            <person name="Ma J."/>
        </authorList>
    </citation>
    <scope>NUCLEOTIDE SEQUENCE [LARGE SCALE GENOMIC DNA]</scope>
    <source>
        <strain evidence="23">KCTC 33792</strain>
    </source>
</reference>
<feature type="coiled-coil region" evidence="17">
    <location>
        <begin position="13"/>
        <end position="40"/>
    </location>
</feature>
<dbReference type="SUPFAM" id="SSF81886">
    <property type="entry name" value="Helical scaffold and wing domains of SecA"/>
    <property type="match status" value="1"/>
</dbReference>
<dbReference type="PROSITE" id="PS51194">
    <property type="entry name" value="HELICASE_CTER"/>
    <property type="match status" value="1"/>
</dbReference>
<comment type="similarity">
    <text evidence="3 15 16">Belongs to the SecA family.</text>
</comment>
<keyword evidence="14 15" id="KW-0472">Membrane</keyword>
<evidence type="ECO:0000256" key="15">
    <source>
        <dbReference type="HAMAP-Rule" id="MF_01382"/>
    </source>
</evidence>
<feature type="compositionally biased region" description="Basic and acidic residues" evidence="18">
    <location>
        <begin position="787"/>
        <end position="820"/>
    </location>
</feature>
<dbReference type="InterPro" id="IPR036670">
    <property type="entry name" value="SecA_X-link_sf"/>
</dbReference>
<gene>
    <name evidence="15 22" type="primary">secA</name>
    <name evidence="22" type="ORF">ACFSUB_08955</name>
</gene>
<dbReference type="NCBIfam" id="TIGR00963">
    <property type="entry name" value="secA"/>
    <property type="match status" value="1"/>
</dbReference>
<accession>A0ABW5T0T9</accession>
<keyword evidence="9" id="KW-0862">Zinc</keyword>
<evidence type="ECO:0000313" key="23">
    <source>
        <dbReference type="Proteomes" id="UP001597520"/>
    </source>
</evidence>
<dbReference type="Pfam" id="PF07517">
    <property type="entry name" value="SecA_DEAD"/>
    <property type="match status" value="1"/>
</dbReference>
<dbReference type="NCBIfam" id="NF009538">
    <property type="entry name" value="PRK12904.1"/>
    <property type="match status" value="1"/>
</dbReference>
<dbReference type="Gene3D" id="1.10.3060.10">
    <property type="entry name" value="Helical scaffold and wing domains of SecA"/>
    <property type="match status" value="1"/>
</dbReference>
<dbReference type="Pfam" id="PF01043">
    <property type="entry name" value="SecA_PP_bind"/>
    <property type="match status" value="1"/>
</dbReference>
<evidence type="ECO:0000259" key="21">
    <source>
        <dbReference type="PROSITE" id="PS51196"/>
    </source>
</evidence>
<feature type="binding site" evidence="15">
    <location>
        <position position="493"/>
    </location>
    <ligand>
        <name>ATP</name>
        <dbReference type="ChEBI" id="CHEBI:30616"/>
    </ligand>
</feature>
<dbReference type="InterPro" id="IPR000185">
    <property type="entry name" value="SecA"/>
</dbReference>
<comment type="caution">
    <text evidence="22">The sequence shown here is derived from an EMBL/GenBank/DDBJ whole genome shotgun (WGS) entry which is preliminary data.</text>
</comment>
<dbReference type="SMART" id="SM00958">
    <property type="entry name" value="SecA_PP_bind"/>
    <property type="match status" value="1"/>
</dbReference>
<dbReference type="PRINTS" id="PR00906">
    <property type="entry name" value="SECA"/>
</dbReference>
<dbReference type="InterPro" id="IPR011130">
    <property type="entry name" value="SecA_preprotein_X-link_dom"/>
</dbReference>
<dbReference type="HAMAP" id="MF_01382">
    <property type="entry name" value="SecA"/>
    <property type="match status" value="1"/>
</dbReference>
<keyword evidence="5 15" id="KW-1003">Cell membrane</keyword>
<evidence type="ECO:0000256" key="1">
    <source>
        <dbReference type="ARBA" id="ARBA00001947"/>
    </source>
</evidence>
<keyword evidence="17" id="KW-0175">Coiled coil</keyword>
<evidence type="ECO:0000256" key="5">
    <source>
        <dbReference type="ARBA" id="ARBA00022475"/>
    </source>
</evidence>
<comment type="function">
    <text evidence="15">Part of the Sec protein translocase complex. Interacts with the SecYEG preprotein conducting channel. Has a central role in coupling the hydrolysis of ATP to the transfer of proteins into and across the cell membrane, serving as an ATP-driven molecular motor driving the stepwise translocation of polypeptide chains across the membrane.</text>
</comment>
<dbReference type="Pfam" id="PF02810">
    <property type="entry name" value="SEC-C"/>
    <property type="match status" value="1"/>
</dbReference>
<keyword evidence="23" id="KW-1185">Reference proteome</keyword>
<dbReference type="EC" id="7.4.2.8" evidence="15"/>
<dbReference type="SUPFAM" id="SSF52540">
    <property type="entry name" value="P-loop containing nucleoside triphosphate hydrolases"/>
    <property type="match status" value="2"/>
</dbReference>
<evidence type="ECO:0000313" key="22">
    <source>
        <dbReference type="EMBL" id="MFD2705596.1"/>
    </source>
</evidence>
<dbReference type="Gene3D" id="3.40.50.300">
    <property type="entry name" value="P-loop containing nucleotide triphosphate hydrolases"/>
    <property type="match status" value="3"/>
</dbReference>
<keyword evidence="11 15" id="KW-0653">Protein transport</keyword>
<dbReference type="InterPro" id="IPR036266">
    <property type="entry name" value="SecA_Wing/Scaffold_sf"/>
</dbReference>
<dbReference type="PANTHER" id="PTHR30612">
    <property type="entry name" value="SECA INNER MEMBRANE COMPONENT OF SEC PROTEIN SECRETION SYSTEM"/>
    <property type="match status" value="1"/>
</dbReference>
<evidence type="ECO:0000259" key="20">
    <source>
        <dbReference type="PROSITE" id="PS51194"/>
    </source>
</evidence>
<sequence length="844" mass="96321">MIGLLKKVIGDTNERSVKKLEKTAEQIEQWDEEMQKLSDEELSGKTEVFKQRYENGESLEDLLPEAYAVVREAAYRVLGMKPFRVQLMGGIVLHQGDISEMKTGEGKTLVATMPVYLNALTSKGVHVITVNDYLAGRDSEDMGELYRFLGMTVGLNQKGMTKDEKREAYAADITYGTNNEFGFDYLRDNMVLYKERMVQRTLHFAVVDEVDSILVDEARTPLIISGSVQQSTKMYMAGDAFVRRLKLEEDYTYDEQTKNVQLTEEGVNKAEQAFGIDNLFDQNHVQLLHHINQALKAHVTMNRDSDYVVDEGQVVIVDQFTGRLMKGRRYSDGLHQAIEAKEGLEVQKESMTLASITFQNFFRMYNKLAGMTGTAKTEEEEFRNIYGMGVTSIPTNEPVIRDDKPDMIYKSKEGKHRAIADTVGELYQKGQPVLVGTVSVEMSELISQLLKKRNVPHNVLNAKHHENEAKIIEDAGQPGTVTIATNMAGRGTDIKLGDGVTDLGGLFVIGTERHESRRIDNQLRGRSGRQGDPGASQFYLSMEDDLMRRFGTDNMRGMMEKLGMEDDQPIESKIVSRAVEQAQKRVEGHNFDARKQILQYDDVMREQRDVIYAQRNEVLESENLEDIVQPMIKSVVERAVGQYTPEGTVPEEWNLEGLVNYLKGTVLWADDLEVKDIHGMEPEEIIETVLEKAYTHYRQKQEELPEETMKEFERVVLLRAVDRKWMNHIDQMDQLREGIHLRAYGQNDPLREYKFEGFNMFEEMVASIEEEVAMYIVKAQVRSNLEREEVAEGKAVHGENTERDENNSKRRPVRKTENVGRNEPCPCGSGKKYKHCHGRAEQAQ</sequence>
<evidence type="ECO:0000256" key="17">
    <source>
        <dbReference type="SAM" id="Coils"/>
    </source>
</evidence>
<evidence type="ECO:0000256" key="9">
    <source>
        <dbReference type="ARBA" id="ARBA00022833"/>
    </source>
</evidence>